<dbReference type="Pfam" id="PF00069">
    <property type="entry name" value="Pkinase"/>
    <property type="match status" value="1"/>
</dbReference>
<keyword evidence="3" id="KW-1185">Reference proteome</keyword>
<accession>A0AAD8XZ60</accession>
<comment type="caution">
    <text evidence="2">The sequence shown here is derived from an EMBL/GenBank/DDBJ whole genome shotgun (WGS) entry which is preliminary data.</text>
</comment>
<evidence type="ECO:0000313" key="3">
    <source>
        <dbReference type="Proteomes" id="UP001224775"/>
    </source>
</evidence>
<dbReference type="AlphaFoldDB" id="A0AAD8XZ60"/>
<name>A0AAD8XZ60_9STRA</name>
<protein>
    <submittedName>
        <fullName evidence="2">Serine/threonine-protein kinase</fullName>
        <ecNumber evidence="2">2.7.11.-</ecNumber>
    </submittedName>
</protein>
<dbReference type="GO" id="GO:0004672">
    <property type="term" value="F:protein kinase activity"/>
    <property type="evidence" value="ECO:0007669"/>
    <property type="project" value="InterPro"/>
</dbReference>
<dbReference type="SMART" id="SM00220">
    <property type="entry name" value="S_TKc"/>
    <property type="match status" value="1"/>
</dbReference>
<organism evidence="2 3">
    <name type="scientific">Skeletonema marinoi</name>
    <dbReference type="NCBI Taxonomy" id="267567"/>
    <lineage>
        <taxon>Eukaryota</taxon>
        <taxon>Sar</taxon>
        <taxon>Stramenopiles</taxon>
        <taxon>Ochrophyta</taxon>
        <taxon>Bacillariophyta</taxon>
        <taxon>Coscinodiscophyceae</taxon>
        <taxon>Thalassiosirophycidae</taxon>
        <taxon>Thalassiosirales</taxon>
        <taxon>Skeletonemataceae</taxon>
        <taxon>Skeletonema</taxon>
        <taxon>Skeletonema marinoi-dohrnii complex</taxon>
    </lineage>
</organism>
<dbReference type="InterPro" id="IPR008271">
    <property type="entry name" value="Ser/Thr_kinase_AS"/>
</dbReference>
<dbReference type="SUPFAM" id="SSF56112">
    <property type="entry name" value="Protein kinase-like (PK-like)"/>
    <property type="match status" value="1"/>
</dbReference>
<dbReference type="GO" id="GO:0005524">
    <property type="term" value="F:ATP binding"/>
    <property type="evidence" value="ECO:0007669"/>
    <property type="project" value="InterPro"/>
</dbReference>
<proteinExistence type="predicted"/>
<feature type="domain" description="Protein kinase" evidence="1">
    <location>
        <begin position="1"/>
        <end position="257"/>
    </location>
</feature>
<keyword evidence="2" id="KW-0808">Transferase</keyword>
<dbReference type="Gene3D" id="1.10.510.10">
    <property type="entry name" value="Transferase(Phosphotransferase) domain 1"/>
    <property type="match status" value="1"/>
</dbReference>
<dbReference type="InterPro" id="IPR000719">
    <property type="entry name" value="Prot_kinase_dom"/>
</dbReference>
<dbReference type="EC" id="2.7.11.-" evidence="2"/>
<gene>
    <name evidence="2" type="ORF">QTG54_012988</name>
</gene>
<dbReference type="EMBL" id="JATAAI010000029">
    <property type="protein sequence ID" value="KAK1736388.1"/>
    <property type="molecule type" value="Genomic_DNA"/>
</dbReference>
<dbReference type="PANTHER" id="PTHR24347">
    <property type="entry name" value="SERINE/THREONINE-PROTEIN KINASE"/>
    <property type="match status" value="1"/>
</dbReference>
<keyword evidence="2" id="KW-0418">Kinase</keyword>
<evidence type="ECO:0000313" key="2">
    <source>
        <dbReference type="EMBL" id="KAK1736388.1"/>
    </source>
</evidence>
<evidence type="ECO:0000259" key="1">
    <source>
        <dbReference type="PROSITE" id="PS50011"/>
    </source>
</evidence>
<dbReference type="Proteomes" id="UP001224775">
    <property type="component" value="Unassembled WGS sequence"/>
</dbReference>
<dbReference type="PROSITE" id="PS50011">
    <property type="entry name" value="PROTEIN_KINASE_DOM"/>
    <property type="match status" value="1"/>
</dbReference>
<dbReference type="PROSITE" id="PS00108">
    <property type="entry name" value="PROTEIN_KINASE_ST"/>
    <property type="match status" value="1"/>
</dbReference>
<dbReference type="Gene3D" id="3.30.200.20">
    <property type="entry name" value="Phosphorylase Kinase, domain 1"/>
    <property type="match status" value="1"/>
</dbReference>
<sequence>MSDSGTGYDCALKIINKKEFWSRVKKGAERADTLVREAAVQTTLGVQGSDTPGFLRLRSIFETGEEFVLELELLEGTDLFQHVSSRGTLDEVEAAQVMRDLLHCLDVMDQIGIAHRDIKPANLLMCDENCGSGCKIKMADFGMASFVGVDNLVRGRCGTPGFVAPEILRTAVNSGYGNKVDMFSAGVTLYVMLAGYEPFYGESDAELISANKEAKVDFPKADWHKISVEGRDLIEKMLIVDPSARISPADALRHPWITRRAA</sequence>
<reference evidence="2" key="1">
    <citation type="submission" date="2023-06" db="EMBL/GenBank/DDBJ databases">
        <title>Survivors Of The Sea: Transcriptome response of Skeletonema marinoi to long-term dormancy.</title>
        <authorList>
            <person name="Pinder M.I.M."/>
            <person name="Kourtchenko O."/>
            <person name="Robertson E.K."/>
            <person name="Larsson T."/>
            <person name="Maumus F."/>
            <person name="Osuna-Cruz C.M."/>
            <person name="Vancaester E."/>
            <person name="Stenow R."/>
            <person name="Vandepoele K."/>
            <person name="Ploug H."/>
            <person name="Bruchert V."/>
            <person name="Godhe A."/>
            <person name="Topel M."/>
        </authorList>
    </citation>
    <scope>NUCLEOTIDE SEQUENCE</scope>
    <source>
        <strain evidence="2">R05AC</strain>
    </source>
</reference>
<dbReference type="InterPro" id="IPR011009">
    <property type="entry name" value="Kinase-like_dom_sf"/>
</dbReference>